<dbReference type="KEGG" id="mhey:H2LOC_004875"/>
<dbReference type="PANTHER" id="PTHR30026">
    <property type="entry name" value="OUTER MEMBRANE PROTEIN TOLC"/>
    <property type="match status" value="1"/>
</dbReference>
<gene>
    <name evidence="9" type="ORF">H2LOC_004875</name>
</gene>
<keyword evidence="4" id="KW-1134">Transmembrane beta strand</keyword>
<dbReference type="Proteomes" id="UP000309061">
    <property type="component" value="Chromosome"/>
</dbReference>
<evidence type="ECO:0000256" key="3">
    <source>
        <dbReference type="ARBA" id="ARBA00022448"/>
    </source>
</evidence>
<dbReference type="Pfam" id="PF02321">
    <property type="entry name" value="OEP"/>
    <property type="match status" value="2"/>
</dbReference>
<evidence type="ECO:0000313" key="9">
    <source>
        <dbReference type="EMBL" id="QGM45075.1"/>
    </source>
</evidence>
<evidence type="ECO:0000313" key="10">
    <source>
        <dbReference type="Proteomes" id="UP000309061"/>
    </source>
</evidence>
<dbReference type="InterPro" id="IPR051906">
    <property type="entry name" value="TolC-like"/>
</dbReference>
<evidence type="ECO:0000256" key="4">
    <source>
        <dbReference type="ARBA" id="ARBA00022452"/>
    </source>
</evidence>
<comment type="subcellular location">
    <subcellularLocation>
        <location evidence="1">Cell outer membrane</location>
    </subcellularLocation>
</comment>
<evidence type="ECO:0000256" key="2">
    <source>
        <dbReference type="ARBA" id="ARBA00007613"/>
    </source>
</evidence>
<reference evidence="9 10" key="1">
    <citation type="submission" date="2019-11" db="EMBL/GenBank/DDBJ databases">
        <title>The genome sequence of Methylocystis heyeri.</title>
        <authorList>
            <person name="Oshkin I.Y."/>
            <person name="Miroshnikov K."/>
            <person name="Dedysh S.N."/>
        </authorList>
    </citation>
    <scope>NUCLEOTIDE SEQUENCE [LARGE SCALE GENOMIC DNA]</scope>
    <source>
        <strain evidence="9 10">H2</strain>
    </source>
</reference>
<organism evidence="9 10">
    <name type="scientific">Methylocystis heyeri</name>
    <dbReference type="NCBI Taxonomy" id="391905"/>
    <lineage>
        <taxon>Bacteria</taxon>
        <taxon>Pseudomonadati</taxon>
        <taxon>Pseudomonadota</taxon>
        <taxon>Alphaproteobacteria</taxon>
        <taxon>Hyphomicrobiales</taxon>
        <taxon>Methylocystaceae</taxon>
        <taxon>Methylocystis</taxon>
    </lineage>
</organism>
<name>A0A6B8KDH7_9HYPH</name>
<accession>A0A6B8KDH7</accession>
<keyword evidence="10" id="KW-1185">Reference proteome</keyword>
<comment type="similarity">
    <text evidence="2">Belongs to the outer membrane factor (OMF) (TC 1.B.17) family.</text>
</comment>
<dbReference type="Gene3D" id="1.20.1600.10">
    <property type="entry name" value="Outer membrane efflux proteins (OEP)"/>
    <property type="match status" value="1"/>
</dbReference>
<proteinExistence type="inferred from homology"/>
<dbReference type="GO" id="GO:1990281">
    <property type="term" value="C:efflux pump complex"/>
    <property type="evidence" value="ECO:0007669"/>
    <property type="project" value="TreeGrafter"/>
</dbReference>
<evidence type="ECO:0000256" key="8">
    <source>
        <dbReference type="SAM" id="MobiDB-lite"/>
    </source>
</evidence>
<keyword evidence="6" id="KW-0472">Membrane</keyword>
<feature type="region of interest" description="Disordered" evidence="8">
    <location>
        <begin position="66"/>
        <end position="94"/>
    </location>
</feature>
<evidence type="ECO:0000256" key="7">
    <source>
        <dbReference type="ARBA" id="ARBA00023237"/>
    </source>
</evidence>
<dbReference type="EMBL" id="CP046052">
    <property type="protein sequence ID" value="QGM45075.1"/>
    <property type="molecule type" value="Genomic_DNA"/>
</dbReference>
<evidence type="ECO:0000256" key="6">
    <source>
        <dbReference type="ARBA" id="ARBA00023136"/>
    </source>
</evidence>
<dbReference type="GO" id="GO:0015288">
    <property type="term" value="F:porin activity"/>
    <property type="evidence" value="ECO:0007669"/>
    <property type="project" value="TreeGrafter"/>
</dbReference>
<dbReference type="NCBIfam" id="TIGR01844">
    <property type="entry name" value="type_I_sec_TolC"/>
    <property type="match status" value="1"/>
</dbReference>
<dbReference type="OrthoDB" id="9789368at2"/>
<keyword evidence="3" id="KW-0813">Transport</keyword>
<dbReference type="InterPro" id="IPR010130">
    <property type="entry name" value="T1SS_OMP_TolC"/>
</dbReference>
<evidence type="ECO:0000256" key="1">
    <source>
        <dbReference type="ARBA" id="ARBA00004442"/>
    </source>
</evidence>
<dbReference type="InterPro" id="IPR003423">
    <property type="entry name" value="OMP_efflux"/>
</dbReference>
<dbReference type="RefSeq" id="WP_136495363.1">
    <property type="nucleotide sequence ID" value="NZ_CP046052.1"/>
</dbReference>
<dbReference type="PANTHER" id="PTHR30026:SF22">
    <property type="entry name" value="OUTER MEMBRANE EFFLUX PROTEIN"/>
    <property type="match status" value="1"/>
</dbReference>
<dbReference type="SUPFAM" id="SSF56954">
    <property type="entry name" value="Outer membrane efflux proteins (OEP)"/>
    <property type="match status" value="1"/>
</dbReference>
<sequence>MPDPAEFPFPHRRLPLSRSKPRLRRAIALSVLAAASWGWGAVPGARAETINSALARAYDANPDLNQSRASVRARDEDAPKALAGMRPKASISASAGPEYGTITIPAGRNSTTGQRQFFSDQYVGAPRSAALNVSQPIFDGGRTASAVRQAESSVLSARASLAQTEQAILQSAAANYMNVLRDTAILDLRKSNVSVLEQQLRLTKDRFSVGEVTRTDVAQAEASLAQARSDVYAAEGLLKISIASYRQVVGVEPKRLEPAQSVEKLLPKSLNEAISLALVENPAVVAAQHQADVAALGVKVAESALNPTLSFNAQVGPSYDSFFGLPGSHQFAAQATGQLNIPLYQGGSEYASIRQAKEQQGQARLSADMQRDSVRVSVVSGFAQLDTAKASIVSNQAAVKAAEIALQGVREEAKVGQRTTLDVLNAQLALLNARVNLVVAQRDRIVASYAALAAIGRLSAQQLNLDVAQYDPSVHFDQVRQQWFGVDTPDGR</sequence>
<evidence type="ECO:0000256" key="5">
    <source>
        <dbReference type="ARBA" id="ARBA00022692"/>
    </source>
</evidence>
<dbReference type="AlphaFoldDB" id="A0A6B8KDH7"/>
<dbReference type="GO" id="GO:0009279">
    <property type="term" value="C:cell outer membrane"/>
    <property type="evidence" value="ECO:0007669"/>
    <property type="project" value="UniProtKB-SubCell"/>
</dbReference>
<keyword evidence="5" id="KW-0812">Transmembrane</keyword>
<keyword evidence="7" id="KW-0998">Cell outer membrane</keyword>
<dbReference type="GO" id="GO:0015562">
    <property type="term" value="F:efflux transmembrane transporter activity"/>
    <property type="evidence" value="ECO:0007669"/>
    <property type="project" value="InterPro"/>
</dbReference>
<protein>
    <submittedName>
        <fullName evidence="9">TolC family outer membrane protein</fullName>
    </submittedName>
</protein>